<organism evidence="1 2">
    <name type="scientific">Mycteria americana</name>
    <name type="common">Wood stork</name>
    <dbReference type="NCBI Taxonomy" id="33587"/>
    <lineage>
        <taxon>Eukaryota</taxon>
        <taxon>Metazoa</taxon>
        <taxon>Chordata</taxon>
        <taxon>Craniata</taxon>
        <taxon>Vertebrata</taxon>
        <taxon>Euteleostomi</taxon>
        <taxon>Archelosauria</taxon>
        <taxon>Archosauria</taxon>
        <taxon>Dinosauria</taxon>
        <taxon>Saurischia</taxon>
        <taxon>Theropoda</taxon>
        <taxon>Coelurosauria</taxon>
        <taxon>Aves</taxon>
        <taxon>Neognathae</taxon>
        <taxon>Neoaves</taxon>
        <taxon>Aequornithes</taxon>
        <taxon>Ciconiiformes</taxon>
        <taxon>Ciconiidae</taxon>
        <taxon>Mycteria</taxon>
    </lineage>
</organism>
<protein>
    <submittedName>
        <fullName evidence="1">Uncharacterized protein</fullName>
    </submittedName>
</protein>
<keyword evidence="2" id="KW-1185">Reference proteome</keyword>
<name>A0AAN7NWF4_MYCAM</name>
<reference evidence="1 2" key="1">
    <citation type="journal article" date="2023" name="J. Hered.">
        <title>Chromosome-level genome of the wood stork (Mycteria americana) provides insight into avian chromosome evolution.</title>
        <authorList>
            <person name="Flamio R. Jr."/>
            <person name="Ramstad K.M."/>
        </authorList>
    </citation>
    <scope>NUCLEOTIDE SEQUENCE [LARGE SCALE GENOMIC DNA]</scope>
    <source>
        <strain evidence="1">JAX WOST 10</strain>
    </source>
</reference>
<comment type="caution">
    <text evidence="1">The sequence shown here is derived from an EMBL/GenBank/DDBJ whole genome shotgun (WGS) entry which is preliminary data.</text>
</comment>
<dbReference type="AlphaFoldDB" id="A0AAN7NWF4"/>
<sequence length="174" mass="19369">MLLYGKGIAAVTLVPTHAERKFYHLRLLRNNLERLYWKDVKRTRDGDSTTSLGNMCNLSQCSVTLTGTLLAHVQLGVHQNPQVLLCKTALQLGDPQHVLDHGAVPSLVQDFALLLVEFREVSVIPFLQPVEVLLDGSMTLWCISCSAQFCITSKIIEGTLCPIIKIINEDVEQD</sequence>
<proteinExistence type="predicted"/>
<dbReference type="Proteomes" id="UP001333110">
    <property type="component" value="Unassembled WGS sequence"/>
</dbReference>
<evidence type="ECO:0000313" key="1">
    <source>
        <dbReference type="EMBL" id="KAK4833070.1"/>
    </source>
</evidence>
<accession>A0AAN7NWF4</accession>
<evidence type="ECO:0000313" key="2">
    <source>
        <dbReference type="Proteomes" id="UP001333110"/>
    </source>
</evidence>
<dbReference type="EMBL" id="JAUNZN010000001">
    <property type="protein sequence ID" value="KAK4833070.1"/>
    <property type="molecule type" value="Genomic_DNA"/>
</dbReference>
<gene>
    <name evidence="1" type="ORF">QYF61_027732</name>
</gene>